<feature type="binding site" evidence="7">
    <location>
        <position position="100"/>
    </location>
    <ligand>
        <name>Zn(2+)</name>
        <dbReference type="ChEBI" id="CHEBI:29105"/>
    </ligand>
</feature>
<reference evidence="9" key="1">
    <citation type="submission" date="2022-07" db="EMBL/GenBank/DDBJ databases">
        <title>Genome Sequence of Physisporinus lineatus.</title>
        <authorList>
            <person name="Buettner E."/>
        </authorList>
    </citation>
    <scope>NUCLEOTIDE SEQUENCE</scope>
    <source>
        <strain evidence="9">VT162</strain>
    </source>
</reference>
<dbReference type="PANTHER" id="PTHR11002:SF76">
    <property type="entry name" value="CARBONIC ANHYDRASE"/>
    <property type="match status" value="1"/>
</dbReference>
<dbReference type="InterPro" id="IPR036874">
    <property type="entry name" value="Carbonic_anhydrase_sf"/>
</dbReference>
<dbReference type="GO" id="GO:0008270">
    <property type="term" value="F:zinc ion binding"/>
    <property type="evidence" value="ECO:0007669"/>
    <property type="project" value="UniProtKB-UniRule"/>
</dbReference>
<dbReference type="Gene3D" id="3.40.1050.10">
    <property type="entry name" value="Carbonic anhydrase"/>
    <property type="match status" value="1"/>
</dbReference>
<dbReference type="SMART" id="SM00947">
    <property type="entry name" value="Pro_CA"/>
    <property type="match status" value="1"/>
</dbReference>
<dbReference type="EC" id="4.2.1.1" evidence="2 8"/>
<feature type="binding site" evidence="7">
    <location>
        <position position="46"/>
    </location>
    <ligand>
        <name>Zn(2+)</name>
        <dbReference type="ChEBI" id="CHEBI:29105"/>
    </ligand>
</feature>
<comment type="cofactor">
    <cofactor evidence="7">
        <name>Zn(2+)</name>
        <dbReference type="ChEBI" id="CHEBI:29105"/>
    </cofactor>
    <text evidence="7">Binds 1 zinc ion per subunit.</text>
</comment>
<evidence type="ECO:0000256" key="8">
    <source>
        <dbReference type="RuleBase" id="RU003956"/>
    </source>
</evidence>
<dbReference type="InterPro" id="IPR001765">
    <property type="entry name" value="Carbonic_anhydrase"/>
</dbReference>
<keyword evidence="4 7" id="KW-0862">Zinc</keyword>
<dbReference type="GO" id="GO:0071244">
    <property type="term" value="P:cellular response to carbon dioxide"/>
    <property type="evidence" value="ECO:0007669"/>
    <property type="project" value="TreeGrafter"/>
</dbReference>
<dbReference type="PANTHER" id="PTHR11002">
    <property type="entry name" value="CARBONIC ANHYDRASE"/>
    <property type="match status" value="1"/>
</dbReference>
<dbReference type="GO" id="GO:0034599">
    <property type="term" value="P:cellular response to oxidative stress"/>
    <property type="evidence" value="ECO:0007669"/>
    <property type="project" value="TreeGrafter"/>
</dbReference>
<evidence type="ECO:0000256" key="6">
    <source>
        <dbReference type="ARBA" id="ARBA00048348"/>
    </source>
</evidence>
<feature type="binding site" evidence="7">
    <location>
        <position position="103"/>
    </location>
    <ligand>
        <name>Zn(2+)</name>
        <dbReference type="ChEBI" id="CHEBI:29105"/>
    </ligand>
</feature>
<dbReference type="Proteomes" id="UP001212997">
    <property type="component" value="Unassembled WGS sequence"/>
</dbReference>
<comment type="similarity">
    <text evidence="1 8">Belongs to the beta-class carbonic anhydrase family.</text>
</comment>
<accession>A0AAD5YMD5</accession>
<dbReference type="GO" id="GO:0004089">
    <property type="term" value="F:carbonate dehydratase activity"/>
    <property type="evidence" value="ECO:0007669"/>
    <property type="project" value="UniProtKB-UniRule"/>
</dbReference>
<dbReference type="EMBL" id="JANAWD010000040">
    <property type="protein sequence ID" value="KAJ3489706.1"/>
    <property type="molecule type" value="Genomic_DNA"/>
</dbReference>
<evidence type="ECO:0000313" key="10">
    <source>
        <dbReference type="Proteomes" id="UP001212997"/>
    </source>
</evidence>
<evidence type="ECO:0000256" key="3">
    <source>
        <dbReference type="ARBA" id="ARBA00022723"/>
    </source>
</evidence>
<evidence type="ECO:0000256" key="2">
    <source>
        <dbReference type="ARBA" id="ARBA00012925"/>
    </source>
</evidence>
<keyword evidence="3 7" id="KW-0479">Metal-binding</keyword>
<feature type="binding site" evidence="7">
    <location>
        <position position="44"/>
    </location>
    <ligand>
        <name>Zn(2+)</name>
        <dbReference type="ChEBI" id="CHEBI:29105"/>
    </ligand>
</feature>
<name>A0AAD5YMD5_9APHY</name>
<evidence type="ECO:0000313" key="9">
    <source>
        <dbReference type="EMBL" id="KAJ3489706.1"/>
    </source>
</evidence>
<protein>
    <recommendedName>
        <fullName evidence="2 8">Carbonic anhydrase</fullName>
        <ecNumber evidence="2 8">4.2.1.1</ecNumber>
    </recommendedName>
    <alternativeName>
        <fullName evidence="8">Carbonate dehydratase</fullName>
    </alternativeName>
</protein>
<dbReference type="Pfam" id="PF00484">
    <property type="entry name" value="Pro_CA"/>
    <property type="match status" value="1"/>
</dbReference>
<comment type="caution">
    <text evidence="9">The sequence shown here is derived from an EMBL/GenBank/DDBJ whole genome shotgun (WGS) entry which is preliminary data.</text>
</comment>
<gene>
    <name evidence="9" type="ORF">NLI96_g1920</name>
</gene>
<evidence type="ECO:0000256" key="7">
    <source>
        <dbReference type="PIRSR" id="PIRSR601765-1"/>
    </source>
</evidence>
<comment type="catalytic activity">
    <reaction evidence="6 8">
        <text>hydrogencarbonate + H(+) = CO2 + H2O</text>
        <dbReference type="Rhea" id="RHEA:10748"/>
        <dbReference type="ChEBI" id="CHEBI:15377"/>
        <dbReference type="ChEBI" id="CHEBI:15378"/>
        <dbReference type="ChEBI" id="CHEBI:16526"/>
        <dbReference type="ChEBI" id="CHEBI:17544"/>
        <dbReference type="EC" id="4.2.1.1"/>
    </reaction>
</comment>
<keyword evidence="10" id="KW-1185">Reference proteome</keyword>
<evidence type="ECO:0000256" key="4">
    <source>
        <dbReference type="ARBA" id="ARBA00022833"/>
    </source>
</evidence>
<sequence>MPDHHPSPLELLRNNAQWAANQDPRRLKRIAEEPQTPQILWIGCSDSRVPESVITRSNLGDVFTHRNIANQVHVDDIDTTSVLFYAIDHLSVKHVIVAGHSRCGGAIAALEAKENPLEPPLDEWLEPLIELAEEHPKLEDLVEANIRAQVANIMEILQDHELTDIVTVHGWLYHLEDGRLHVLEEHEPHESQVGRFIHSIIITLSVEPRIQGLTSLTGTGTGISQVLNAETMTTLLASSSFDMSDHQKVLVISLVELLGGSMLQVPSRRIVIFELYARRHWDRTLPVPRLLVGPLYTKE</sequence>
<evidence type="ECO:0000256" key="5">
    <source>
        <dbReference type="ARBA" id="ARBA00023239"/>
    </source>
</evidence>
<evidence type="ECO:0000256" key="1">
    <source>
        <dbReference type="ARBA" id="ARBA00006217"/>
    </source>
</evidence>
<proteinExistence type="inferred from homology"/>
<comment type="function">
    <text evidence="8">Reversible hydration of carbon dioxide.</text>
</comment>
<keyword evidence="5 8" id="KW-0456">Lyase</keyword>
<organism evidence="9 10">
    <name type="scientific">Meripilus lineatus</name>
    <dbReference type="NCBI Taxonomy" id="2056292"/>
    <lineage>
        <taxon>Eukaryota</taxon>
        <taxon>Fungi</taxon>
        <taxon>Dikarya</taxon>
        <taxon>Basidiomycota</taxon>
        <taxon>Agaricomycotina</taxon>
        <taxon>Agaricomycetes</taxon>
        <taxon>Polyporales</taxon>
        <taxon>Meripilaceae</taxon>
        <taxon>Meripilus</taxon>
    </lineage>
</organism>
<dbReference type="AlphaFoldDB" id="A0AAD5YMD5"/>
<dbReference type="SUPFAM" id="SSF53056">
    <property type="entry name" value="beta-carbonic anhydrase, cab"/>
    <property type="match status" value="1"/>
</dbReference>